<name>A0ABS8CNQ2_9RHOB</name>
<sequence length="82" mass="8731">MRLAEEILDLPSTGPFDFIGKLMTHSIDGTVCIIGADRANELWAAAFALLGECGSTEVSGDVWAPEQARDFVAALPRNLPNG</sequence>
<gene>
    <name evidence="1" type="ORF">H0485_13580</name>
</gene>
<organism evidence="1 2">
    <name type="scientific">Pseudogemmobacter faecipullorum</name>
    <dbReference type="NCBI Taxonomy" id="2755041"/>
    <lineage>
        <taxon>Bacteria</taxon>
        <taxon>Pseudomonadati</taxon>
        <taxon>Pseudomonadota</taxon>
        <taxon>Alphaproteobacteria</taxon>
        <taxon>Rhodobacterales</taxon>
        <taxon>Paracoccaceae</taxon>
        <taxon>Pseudogemmobacter</taxon>
    </lineage>
</organism>
<proteinExistence type="predicted"/>
<dbReference type="Proteomes" id="UP001198571">
    <property type="component" value="Unassembled WGS sequence"/>
</dbReference>
<dbReference type="EMBL" id="JACDXX010000012">
    <property type="protein sequence ID" value="MCB5411025.1"/>
    <property type="molecule type" value="Genomic_DNA"/>
</dbReference>
<dbReference type="RefSeq" id="WP_226936430.1">
    <property type="nucleotide sequence ID" value="NZ_JACDXX010000012.1"/>
</dbReference>
<comment type="caution">
    <text evidence="1">The sequence shown here is derived from an EMBL/GenBank/DDBJ whole genome shotgun (WGS) entry which is preliminary data.</text>
</comment>
<protein>
    <submittedName>
        <fullName evidence="1">Uncharacterized protein</fullName>
    </submittedName>
</protein>
<evidence type="ECO:0000313" key="1">
    <source>
        <dbReference type="EMBL" id="MCB5411025.1"/>
    </source>
</evidence>
<keyword evidence="2" id="KW-1185">Reference proteome</keyword>
<evidence type="ECO:0000313" key="2">
    <source>
        <dbReference type="Proteomes" id="UP001198571"/>
    </source>
</evidence>
<reference evidence="1 2" key="1">
    <citation type="submission" date="2020-07" db="EMBL/GenBank/DDBJ databases">
        <title>Pseudogemmobacter sp. nov., isolated from poultry manure in Taiwan.</title>
        <authorList>
            <person name="Lin S.-Y."/>
            <person name="Tang Y.-S."/>
            <person name="Young C.-C."/>
        </authorList>
    </citation>
    <scope>NUCLEOTIDE SEQUENCE [LARGE SCALE GENOMIC DNA]</scope>
    <source>
        <strain evidence="1 2">CC-YST710</strain>
    </source>
</reference>
<accession>A0ABS8CNQ2</accession>